<evidence type="ECO:0000256" key="4">
    <source>
        <dbReference type="ARBA" id="ARBA00022777"/>
    </source>
</evidence>
<feature type="binding site" evidence="7">
    <location>
        <position position="81"/>
    </location>
    <ligand>
        <name>substrate</name>
    </ligand>
</feature>
<comment type="pathway">
    <text evidence="7">Metabolic intermediate biosynthesis; chorismate biosynthesis; chorismate from D-erythrose 4-phosphate and phosphoenolpyruvate: step 5/7.</text>
</comment>
<feature type="binding site" evidence="7">
    <location>
        <position position="17"/>
    </location>
    <ligand>
        <name>Mg(2+)</name>
        <dbReference type="ChEBI" id="CHEBI:18420"/>
    </ligand>
</feature>
<dbReference type="GO" id="GO:0016301">
    <property type="term" value="F:kinase activity"/>
    <property type="evidence" value="ECO:0007669"/>
    <property type="project" value="UniProtKB-KW"/>
</dbReference>
<keyword evidence="2 7" id="KW-0808">Transferase</keyword>
<dbReference type="PANTHER" id="PTHR21087">
    <property type="entry name" value="SHIKIMATE KINASE"/>
    <property type="match status" value="1"/>
</dbReference>
<evidence type="ECO:0000256" key="5">
    <source>
        <dbReference type="ARBA" id="ARBA00022840"/>
    </source>
</evidence>
<keyword evidence="7" id="KW-0479">Metal-binding</keyword>
<dbReference type="InterPro" id="IPR031322">
    <property type="entry name" value="Shikimate/glucono_kinase"/>
</dbReference>
<evidence type="ECO:0000256" key="7">
    <source>
        <dbReference type="HAMAP-Rule" id="MF_00109"/>
    </source>
</evidence>
<keyword evidence="1 7" id="KW-0028">Amino-acid biosynthesis</keyword>
<keyword evidence="7" id="KW-0963">Cytoplasm</keyword>
<comment type="function">
    <text evidence="7">Catalyzes the specific phosphorylation of the 3-hydroxyl group of shikimic acid using ATP as a cosubstrate.</text>
</comment>
<protein>
    <recommendedName>
        <fullName evidence="7">Shikimate kinase</fullName>
        <shortName evidence="7">SK</shortName>
        <ecNumber evidence="7">2.7.1.71</ecNumber>
    </recommendedName>
</protein>
<dbReference type="SUPFAM" id="SSF52540">
    <property type="entry name" value="P-loop containing nucleoside triphosphate hydrolases"/>
    <property type="match status" value="1"/>
</dbReference>
<dbReference type="CDD" id="cd00464">
    <property type="entry name" value="SK"/>
    <property type="match status" value="1"/>
</dbReference>
<accession>A0ABZ0UN15</accession>
<organism evidence="8 9">
    <name type="scientific">Candidatus Bandiella euplotis</name>
    <dbReference type="NCBI Taxonomy" id="1664265"/>
    <lineage>
        <taxon>Bacteria</taxon>
        <taxon>Pseudomonadati</taxon>
        <taxon>Pseudomonadota</taxon>
        <taxon>Alphaproteobacteria</taxon>
        <taxon>Rickettsiales</taxon>
        <taxon>Candidatus Midichloriaceae</taxon>
        <taxon>Candidatus Bandiella</taxon>
    </lineage>
</organism>
<dbReference type="HAMAP" id="MF_00109">
    <property type="entry name" value="Shikimate_kinase"/>
    <property type="match status" value="1"/>
</dbReference>
<evidence type="ECO:0000256" key="1">
    <source>
        <dbReference type="ARBA" id="ARBA00022605"/>
    </source>
</evidence>
<dbReference type="InterPro" id="IPR027417">
    <property type="entry name" value="P-loop_NTPase"/>
</dbReference>
<feature type="binding site" evidence="7">
    <location>
        <position position="139"/>
    </location>
    <ligand>
        <name>substrate</name>
    </ligand>
</feature>
<dbReference type="EC" id="2.7.1.71" evidence="7"/>
<feature type="binding site" evidence="7">
    <location>
        <position position="119"/>
    </location>
    <ligand>
        <name>ATP</name>
        <dbReference type="ChEBI" id="CHEBI:30616"/>
    </ligand>
</feature>
<keyword evidence="5 7" id="KW-0067">ATP-binding</keyword>
<evidence type="ECO:0000313" key="9">
    <source>
        <dbReference type="Proteomes" id="UP001327219"/>
    </source>
</evidence>
<keyword evidence="9" id="KW-1185">Reference proteome</keyword>
<dbReference type="EMBL" id="CP110820">
    <property type="protein sequence ID" value="WPX96917.1"/>
    <property type="molecule type" value="Genomic_DNA"/>
</dbReference>
<comment type="similarity">
    <text evidence="7">Belongs to the shikimate kinase family.</text>
</comment>
<dbReference type="PANTHER" id="PTHR21087:SF16">
    <property type="entry name" value="SHIKIMATE KINASE 1, CHLOROPLASTIC"/>
    <property type="match status" value="1"/>
</dbReference>
<feature type="binding site" evidence="7">
    <location>
        <begin position="13"/>
        <end position="18"/>
    </location>
    <ligand>
        <name>ATP</name>
        <dbReference type="ChEBI" id="CHEBI:30616"/>
    </ligand>
</feature>
<proteinExistence type="inferred from homology"/>
<comment type="subcellular location">
    <subcellularLocation>
        <location evidence="7">Cytoplasm</location>
    </subcellularLocation>
</comment>
<evidence type="ECO:0000256" key="6">
    <source>
        <dbReference type="ARBA" id="ARBA00023141"/>
    </source>
</evidence>
<dbReference type="PRINTS" id="PR01100">
    <property type="entry name" value="SHIKIMTKNASE"/>
</dbReference>
<dbReference type="Gene3D" id="3.40.50.300">
    <property type="entry name" value="P-loop containing nucleotide triphosphate hydrolases"/>
    <property type="match status" value="1"/>
</dbReference>
<name>A0ABZ0UN15_9RICK</name>
<dbReference type="InterPro" id="IPR000623">
    <property type="entry name" value="Shikimate_kinase/TSH1"/>
</dbReference>
<comment type="subunit">
    <text evidence="7">Monomer.</text>
</comment>
<reference evidence="8 9" key="1">
    <citation type="submission" date="2022-11" db="EMBL/GenBank/DDBJ databases">
        <title>Host association and intracellularity evolved multiple times independently in the Rickettsiales.</title>
        <authorList>
            <person name="Castelli M."/>
            <person name="Nardi T."/>
            <person name="Gammuto L."/>
            <person name="Bellinzona G."/>
            <person name="Sabaneyeva E."/>
            <person name="Potekhin A."/>
            <person name="Serra V."/>
            <person name="Petroni G."/>
            <person name="Sassera D."/>
        </authorList>
    </citation>
    <scope>NUCLEOTIDE SEQUENCE [LARGE SCALE GENOMIC DNA]</scope>
    <source>
        <strain evidence="8 9">NDG2</strain>
    </source>
</reference>
<keyword evidence="3 7" id="KW-0547">Nucleotide-binding</keyword>
<comment type="cofactor">
    <cofactor evidence="7">
        <name>Mg(2+)</name>
        <dbReference type="ChEBI" id="CHEBI:18420"/>
    </cofactor>
    <text evidence="7">Binds 1 Mg(2+) ion per subunit.</text>
</comment>
<comment type="caution">
    <text evidence="7">Lacks conserved residue(s) required for the propagation of feature annotation.</text>
</comment>
<keyword evidence="7" id="KW-0460">Magnesium</keyword>
<evidence type="ECO:0000256" key="3">
    <source>
        <dbReference type="ARBA" id="ARBA00022741"/>
    </source>
</evidence>
<dbReference type="Proteomes" id="UP001327219">
    <property type="component" value="Chromosome"/>
</dbReference>
<dbReference type="Pfam" id="PF01202">
    <property type="entry name" value="SKI"/>
    <property type="match status" value="1"/>
</dbReference>
<comment type="catalytic activity">
    <reaction evidence="7">
        <text>shikimate + ATP = 3-phosphoshikimate + ADP + H(+)</text>
        <dbReference type="Rhea" id="RHEA:13121"/>
        <dbReference type="ChEBI" id="CHEBI:15378"/>
        <dbReference type="ChEBI" id="CHEBI:30616"/>
        <dbReference type="ChEBI" id="CHEBI:36208"/>
        <dbReference type="ChEBI" id="CHEBI:145989"/>
        <dbReference type="ChEBI" id="CHEBI:456216"/>
        <dbReference type="EC" id="2.7.1.71"/>
    </reaction>
</comment>
<keyword evidence="4 7" id="KW-0418">Kinase</keyword>
<sequence>MIIKPIVLVGMMGSGKSTVGKKLARKLNLQFYDSDKVLEEREGLNIVDIHEFMGPKYFQQIEEETIKEIIDYGTVILSTGGSSFMNENIRQMIKEKAVSVWLDVDCETIYERVSRRNTRPELMAIGNKKELLMKMIEERRPIFESADIKVESALEAHHLVETIAKRIEKYFAEDGSQ</sequence>
<gene>
    <name evidence="7" type="primary">aroK</name>
    <name evidence="8" type="ORF">Bandiella_01053</name>
</gene>
<evidence type="ECO:0000313" key="8">
    <source>
        <dbReference type="EMBL" id="WPX96917.1"/>
    </source>
</evidence>
<feature type="binding site" evidence="7">
    <location>
        <position position="35"/>
    </location>
    <ligand>
        <name>substrate</name>
    </ligand>
</feature>
<evidence type="ECO:0000256" key="2">
    <source>
        <dbReference type="ARBA" id="ARBA00022679"/>
    </source>
</evidence>
<keyword evidence="6 7" id="KW-0057">Aromatic amino acid biosynthesis</keyword>